<dbReference type="HAMAP" id="MF_00293">
    <property type="entry name" value="PSII_PsbN"/>
    <property type="match status" value="1"/>
</dbReference>
<reference evidence="7" key="2">
    <citation type="submission" date="2016-01" db="EMBL/GenBank/DDBJ databases">
        <title>Diatom-associated endosymboitic cyanobacterium lacks core nitrogen metabolism enzymes.</title>
        <authorList>
            <person name="Hilton J.A."/>
            <person name="Foster R.A."/>
            <person name="Tripp H.J."/>
            <person name="Carter B.J."/>
            <person name="Zehr J.P."/>
            <person name="Villareal T.A."/>
        </authorList>
    </citation>
    <scope>NUCLEOTIDE SEQUENCE [LARGE SCALE GENOMIC DNA]</scope>
    <source>
        <strain evidence="7">HH01</strain>
    </source>
</reference>
<keyword evidence="3 5" id="KW-1133">Transmembrane helix</keyword>
<evidence type="ECO:0000256" key="2">
    <source>
        <dbReference type="ARBA" id="ARBA00022692"/>
    </source>
</evidence>
<comment type="subcellular location">
    <subcellularLocation>
        <location evidence="5">Cellular thylakoid membrane</location>
        <topology evidence="5">Single-pass membrane protein</topology>
    </subcellularLocation>
    <subcellularLocation>
        <location evidence="1">Membrane</location>
        <topology evidence="1">Single-pass membrane protein</topology>
    </subcellularLocation>
</comment>
<dbReference type="PANTHER" id="PTHR35326:SF3">
    <property type="entry name" value="PROTEIN PSBN"/>
    <property type="match status" value="1"/>
</dbReference>
<keyword evidence="2 5" id="KW-0812">Transmembrane</keyword>
<evidence type="ECO:0000256" key="4">
    <source>
        <dbReference type="ARBA" id="ARBA00023136"/>
    </source>
</evidence>
<keyword evidence="4 5" id="KW-0472">Membrane</keyword>
<evidence type="ECO:0000313" key="7">
    <source>
        <dbReference type="Proteomes" id="UP000053051"/>
    </source>
</evidence>
<evidence type="ECO:0000256" key="1">
    <source>
        <dbReference type="ARBA" id="ARBA00004167"/>
    </source>
</evidence>
<evidence type="ECO:0000313" key="6">
    <source>
        <dbReference type="EMBL" id="CCH68076.1"/>
    </source>
</evidence>
<comment type="caution">
    <text evidence="6">The sequence shown here is derived from an EMBL/GenBank/DDBJ whole genome shotgun (WGS) entry which is preliminary data.</text>
</comment>
<name>M1X6E3_9NOST</name>
<dbReference type="GO" id="GO:0015979">
    <property type="term" value="P:photosynthesis"/>
    <property type="evidence" value="ECO:0007669"/>
    <property type="project" value="InterPro"/>
</dbReference>
<dbReference type="InterPro" id="IPR003398">
    <property type="entry name" value="PSII_PsbN"/>
</dbReference>
<comment type="caution">
    <text evidence="5">Originally thought to be a component of PSII; based on experiments in Synechocystis, N.tabacum and barley, and its absence from PSII in T.elongatus and T.vulcanus, this is probably not true.</text>
</comment>
<keyword evidence="5" id="KW-0793">Thylakoid</keyword>
<comment type="function">
    <text evidence="5">May play a role in photosystem I and II biogenesis.</text>
</comment>
<dbReference type="GO" id="GO:0031676">
    <property type="term" value="C:plasma membrane-derived thylakoid membrane"/>
    <property type="evidence" value="ECO:0007669"/>
    <property type="project" value="UniProtKB-SubCell"/>
</dbReference>
<dbReference type="Proteomes" id="UP000053051">
    <property type="component" value="Unassembled WGS sequence"/>
</dbReference>
<sequence>MENIEPAIVLSISVVIALIAITIMSIYTSFGPPSKELGDPFEDHED</sequence>
<dbReference type="AlphaFoldDB" id="M1X6E3"/>
<dbReference type="STRING" id="1165094.RINTHH_19210"/>
<evidence type="ECO:0000256" key="3">
    <source>
        <dbReference type="ARBA" id="ARBA00022989"/>
    </source>
</evidence>
<dbReference type="PANTHER" id="PTHR35326">
    <property type="entry name" value="PROTEIN PSBN"/>
    <property type="match status" value="1"/>
</dbReference>
<keyword evidence="7" id="KW-1185">Reference proteome</keyword>
<proteinExistence type="inferred from homology"/>
<dbReference type="EMBL" id="CAIY01000077">
    <property type="protein sequence ID" value="CCH68076.1"/>
    <property type="molecule type" value="Genomic_DNA"/>
</dbReference>
<protein>
    <recommendedName>
        <fullName evidence="5">Protein PsbN</fullName>
    </recommendedName>
</protein>
<comment type="similarity">
    <text evidence="5">Belongs to the PsbN family.</text>
</comment>
<accession>M1X6E3</accession>
<gene>
    <name evidence="5" type="primary">psbN</name>
    <name evidence="6" type="ORF">RINTHH_19210</name>
</gene>
<dbReference type="NCBIfam" id="NF009650">
    <property type="entry name" value="PRK13183.1"/>
    <property type="match status" value="1"/>
</dbReference>
<reference evidence="6 7" key="1">
    <citation type="submission" date="2012-05" db="EMBL/GenBank/DDBJ databases">
        <authorList>
            <person name="Hilton J."/>
        </authorList>
    </citation>
    <scope>NUCLEOTIDE SEQUENCE [LARGE SCALE GENOMIC DNA]</scope>
    <source>
        <strain evidence="6 7">HH01</strain>
    </source>
</reference>
<evidence type="ECO:0000256" key="5">
    <source>
        <dbReference type="HAMAP-Rule" id="MF_00293"/>
    </source>
</evidence>
<feature type="transmembrane region" description="Helical" evidence="5">
    <location>
        <begin position="7"/>
        <end position="30"/>
    </location>
</feature>
<organism evidence="6 7">
    <name type="scientific">Richelia intracellularis HH01</name>
    <dbReference type="NCBI Taxonomy" id="1165094"/>
    <lineage>
        <taxon>Bacteria</taxon>
        <taxon>Bacillati</taxon>
        <taxon>Cyanobacteriota</taxon>
        <taxon>Cyanophyceae</taxon>
        <taxon>Nostocales</taxon>
        <taxon>Nostocaceae</taxon>
        <taxon>Richelia</taxon>
    </lineage>
</organism>
<dbReference type="Pfam" id="PF02468">
    <property type="entry name" value="PsbN"/>
    <property type="match status" value="1"/>
</dbReference>